<keyword evidence="6" id="KW-0324">Glycolysis</keyword>
<dbReference type="EC" id="5.4.2.12" evidence="4"/>
<keyword evidence="7" id="KW-0464">Manganese</keyword>
<keyword evidence="11" id="KW-1185">Reference proteome</keyword>
<dbReference type="Pfam" id="PF06415">
    <property type="entry name" value="iPGM_N"/>
    <property type="match status" value="1"/>
</dbReference>
<evidence type="ECO:0000256" key="2">
    <source>
        <dbReference type="ARBA" id="ARBA00004798"/>
    </source>
</evidence>
<dbReference type="SUPFAM" id="SSF53649">
    <property type="entry name" value="Alkaline phosphatase-like"/>
    <property type="match status" value="1"/>
</dbReference>
<dbReference type="GO" id="GO:0006007">
    <property type="term" value="P:glucose catabolic process"/>
    <property type="evidence" value="ECO:0007669"/>
    <property type="project" value="InterPro"/>
</dbReference>
<dbReference type="InterPro" id="IPR036646">
    <property type="entry name" value="PGAM_B_sf"/>
</dbReference>
<dbReference type="InterPro" id="IPR005995">
    <property type="entry name" value="Pgm_bpd_ind"/>
</dbReference>
<dbReference type="GO" id="GO:0004619">
    <property type="term" value="F:phosphoglycerate mutase activity"/>
    <property type="evidence" value="ECO:0007669"/>
    <property type="project" value="UniProtKB-EC"/>
</dbReference>
<protein>
    <recommendedName>
        <fullName evidence="4">phosphoglycerate mutase (2,3-diphosphoglycerate-independent)</fullName>
        <ecNumber evidence="4">5.4.2.12</ecNumber>
    </recommendedName>
</protein>
<reference evidence="12" key="3">
    <citation type="submission" date="2016-06" db="UniProtKB">
        <authorList>
            <consortium name="WormBaseParasite"/>
        </authorList>
    </citation>
    <scope>IDENTIFICATION</scope>
</reference>
<accession>A0A183CGJ8</accession>
<dbReference type="Pfam" id="PF01676">
    <property type="entry name" value="Metalloenzyme"/>
    <property type="match status" value="1"/>
</dbReference>
<dbReference type="UniPathway" id="UPA00109">
    <property type="reaction ID" value="UER00186"/>
</dbReference>
<feature type="domain" description="BPG-independent PGAM N-terminal" evidence="10">
    <location>
        <begin position="87"/>
        <end position="138"/>
    </location>
</feature>
<evidence type="ECO:0000256" key="7">
    <source>
        <dbReference type="ARBA" id="ARBA00023211"/>
    </source>
</evidence>
<comment type="similarity">
    <text evidence="3">Belongs to the BPG-independent phosphoglycerate mutase family.</text>
</comment>
<dbReference type="PANTHER" id="PTHR31637">
    <property type="entry name" value="2,3-BISPHOSPHOGLYCERATE-INDEPENDENT PHOSPHOGLYCERATE MUTASE"/>
    <property type="match status" value="1"/>
</dbReference>
<evidence type="ECO:0000256" key="5">
    <source>
        <dbReference type="ARBA" id="ARBA00022723"/>
    </source>
</evidence>
<evidence type="ECO:0000259" key="10">
    <source>
        <dbReference type="Pfam" id="PF06415"/>
    </source>
</evidence>
<comment type="pathway">
    <text evidence="2">Carbohydrate degradation; glycolysis; pyruvate from D-glyceraldehyde 3-phosphate: step 3/5.</text>
</comment>
<evidence type="ECO:0000256" key="3">
    <source>
        <dbReference type="ARBA" id="ARBA00008819"/>
    </source>
</evidence>
<sequence length="170" mass="18737">MFLFIEQLCIGRLDGWGCSSQSNGNAVAAASTPTLDQLSANSVQLAAHGEHVGLAAGSMGNCEAGHQNIGAGRVITQVAYEALVAGVDNDTLVFFNYRADRMRQLTACMGIQQNYLELDTNIALPCGLRIYTMTQYSEQKFEERFLLSVERKTLLLWTCMFAPILCFYCF</sequence>
<dbReference type="AlphaFoldDB" id="A0A183CGJ8"/>
<dbReference type="InterPro" id="IPR006124">
    <property type="entry name" value="Metalloenzyme"/>
</dbReference>
<reference evidence="11" key="2">
    <citation type="submission" date="2014-05" db="EMBL/GenBank/DDBJ databases">
        <title>The genome and life-stage specific transcriptomes of Globodera pallida elucidate key aspects of plant parasitism by a cyst nematode.</title>
        <authorList>
            <person name="Cotton J.A."/>
            <person name="Lilley C.J."/>
            <person name="Jones L.M."/>
            <person name="Kikuchi T."/>
            <person name="Reid A.J."/>
            <person name="Thorpe P."/>
            <person name="Tsai I.J."/>
            <person name="Beasley H."/>
            <person name="Blok V."/>
            <person name="Cock P.J.A."/>
            <person name="Van den Akker S.E."/>
            <person name="Holroyd N."/>
            <person name="Hunt M."/>
            <person name="Mantelin S."/>
            <person name="Naghra H."/>
            <person name="Pain A."/>
            <person name="Palomares-Rius J.E."/>
            <person name="Zarowiecki M."/>
            <person name="Berriman M."/>
            <person name="Jones J.T."/>
            <person name="Urwin P.E."/>
        </authorList>
    </citation>
    <scope>NUCLEOTIDE SEQUENCE [LARGE SCALE GENOMIC DNA]</scope>
    <source>
        <strain evidence="11">Lindley</strain>
    </source>
</reference>
<evidence type="ECO:0000259" key="9">
    <source>
        <dbReference type="Pfam" id="PF01676"/>
    </source>
</evidence>
<reference evidence="11" key="1">
    <citation type="submission" date="2013-12" db="EMBL/GenBank/DDBJ databases">
        <authorList>
            <person name="Aslett M."/>
        </authorList>
    </citation>
    <scope>NUCLEOTIDE SEQUENCE [LARGE SCALE GENOMIC DNA]</scope>
    <source>
        <strain evidence="11">Lindley</strain>
    </source>
</reference>
<keyword evidence="5" id="KW-0479">Metal-binding</keyword>
<dbReference type="Proteomes" id="UP000050741">
    <property type="component" value="Unassembled WGS sequence"/>
</dbReference>
<dbReference type="WBParaSite" id="GPLIN_001200300">
    <property type="protein sequence ID" value="GPLIN_001200300"/>
    <property type="gene ID" value="GPLIN_001200300"/>
</dbReference>
<organism evidence="11 12">
    <name type="scientific">Globodera pallida</name>
    <name type="common">Potato cyst nematode worm</name>
    <name type="synonym">Heterodera pallida</name>
    <dbReference type="NCBI Taxonomy" id="36090"/>
    <lineage>
        <taxon>Eukaryota</taxon>
        <taxon>Metazoa</taxon>
        <taxon>Ecdysozoa</taxon>
        <taxon>Nematoda</taxon>
        <taxon>Chromadorea</taxon>
        <taxon>Rhabditida</taxon>
        <taxon>Tylenchina</taxon>
        <taxon>Tylenchomorpha</taxon>
        <taxon>Tylenchoidea</taxon>
        <taxon>Heteroderidae</taxon>
        <taxon>Heteroderinae</taxon>
        <taxon>Globodera</taxon>
    </lineage>
</organism>
<evidence type="ECO:0000256" key="6">
    <source>
        <dbReference type="ARBA" id="ARBA00023152"/>
    </source>
</evidence>
<proteinExistence type="inferred from homology"/>
<keyword evidence="8" id="KW-0413">Isomerase</keyword>
<dbReference type="GO" id="GO:0005737">
    <property type="term" value="C:cytoplasm"/>
    <property type="evidence" value="ECO:0007669"/>
    <property type="project" value="InterPro"/>
</dbReference>
<dbReference type="SUPFAM" id="SSF64158">
    <property type="entry name" value="2,3-Bisphosphoglycerate-independent phosphoglycerate mutase, substrate-binding domain"/>
    <property type="match status" value="1"/>
</dbReference>
<dbReference type="Gene3D" id="3.40.720.10">
    <property type="entry name" value="Alkaline Phosphatase, subunit A"/>
    <property type="match status" value="1"/>
</dbReference>
<name>A0A183CGJ8_GLOPA</name>
<dbReference type="InterPro" id="IPR011258">
    <property type="entry name" value="BPG-indep_PGM_N"/>
</dbReference>
<evidence type="ECO:0000256" key="1">
    <source>
        <dbReference type="ARBA" id="ARBA00001936"/>
    </source>
</evidence>
<evidence type="ECO:0000256" key="4">
    <source>
        <dbReference type="ARBA" id="ARBA00012026"/>
    </source>
</evidence>
<evidence type="ECO:0000256" key="8">
    <source>
        <dbReference type="ARBA" id="ARBA00023235"/>
    </source>
</evidence>
<dbReference type="InterPro" id="IPR017850">
    <property type="entry name" value="Alkaline_phosphatase_core_sf"/>
</dbReference>
<dbReference type="GO" id="GO:0006096">
    <property type="term" value="P:glycolytic process"/>
    <property type="evidence" value="ECO:0007669"/>
    <property type="project" value="UniProtKB-UniPathway"/>
</dbReference>
<dbReference type="GO" id="GO:0030145">
    <property type="term" value="F:manganese ion binding"/>
    <property type="evidence" value="ECO:0007669"/>
    <property type="project" value="InterPro"/>
</dbReference>
<feature type="domain" description="Metalloenzyme" evidence="9">
    <location>
        <begin position="13"/>
        <end position="84"/>
    </location>
</feature>
<evidence type="ECO:0000313" key="11">
    <source>
        <dbReference type="Proteomes" id="UP000050741"/>
    </source>
</evidence>
<comment type="cofactor">
    <cofactor evidence="1">
        <name>Mn(2+)</name>
        <dbReference type="ChEBI" id="CHEBI:29035"/>
    </cofactor>
</comment>
<dbReference type="PANTHER" id="PTHR31637:SF0">
    <property type="entry name" value="2,3-BISPHOSPHOGLYCERATE-INDEPENDENT PHOSPHOGLYCERATE MUTASE"/>
    <property type="match status" value="1"/>
</dbReference>
<evidence type="ECO:0000313" key="12">
    <source>
        <dbReference type="WBParaSite" id="GPLIN_001200300"/>
    </source>
</evidence>